<dbReference type="NCBIfam" id="TIGR00229">
    <property type="entry name" value="sensory_box"/>
    <property type="match status" value="1"/>
</dbReference>
<dbReference type="SMART" id="SM00091">
    <property type="entry name" value="PAS"/>
    <property type="match status" value="1"/>
</dbReference>
<evidence type="ECO:0000256" key="11">
    <source>
        <dbReference type="SAM" id="Coils"/>
    </source>
</evidence>
<evidence type="ECO:0000256" key="9">
    <source>
        <dbReference type="ARBA" id="ARBA00059827"/>
    </source>
</evidence>
<dbReference type="Gene3D" id="3.30.450.20">
    <property type="entry name" value="PAS domain"/>
    <property type="match status" value="1"/>
</dbReference>
<accession>F4L0U3</accession>
<keyword evidence="7" id="KW-0067">ATP-binding</keyword>
<keyword evidence="11" id="KW-0175">Coiled coil</keyword>
<dbReference type="Proteomes" id="UP000008461">
    <property type="component" value="Chromosome"/>
</dbReference>
<comment type="function">
    <text evidence="9">Putative oxygen sensor; modulates the activity of FixJ, a transcriptional activator of nitrogen fixation fixK gene. FixL probably acts as a kinase that phosphorylates FixJ.</text>
</comment>
<dbReference type="PANTHER" id="PTHR43711:SF26">
    <property type="entry name" value="SENSOR HISTIDINE KINASE RCSC"/>
    <property type="match status" value="1"/>
</dbReference>
<proteinExistence type="predicted"/>
<dbReference type="InterPro" id="IPR004358">
    <property type="entry name" value="Sig_transdc_His_kin-like_C"/>
</dbReference>
<dbReference type="EC" id="2.7.13.3" evidence="2"/>
<dbReference type="Pfam" id="PF02518">
    <property type="entry name" value="HATPase_c"/>
    <property type="match status" value="1"/>
</dbReference>
<keyword evidence="15" id="KW-1185">Reference proteome</keyword>
<protein>
    <recommendedName>
        <fullName evidence="10">Sensor protein FixL</fullName>
        <ecNumber evidence="2">2.7.13.3</ecNumber>
    </recommendedName>
</protein>
<dbReference type="KEGG" id="hhy:Halhy_2679"/>
<dbReference type="SMART" id="SM00387">
    <property type="entry name" value="HATPase_c"/>
    <property type="match status" value="1"/>
</dbReference>
<dbReference type="Gene3D" id="1.10.287.130">
    <property type="match status" value="1"/>
</dbReference>
<dbReference type="PANTHER" id="PTHR43711">
    <property type="entry name" value="TWO-COMPONENT HISTIDINE KINASE"/>
    <property type="match status" value="1"/>
</dbReference>
<feature type="domain" description="Histidine kinase" evidence="12">
    <location>
        <begin position="208"/>
        <end position="424"/>
    </location>
</feature>
<evidence type="ECO:0000256" key="3">
    <source>
        <dbReference type="ARBA" id="ARBA00022553"/>
    </source>
</evidence>
<dbReference type="GO" id="GO:0006355">
    <property type="term" value="P:regulation of DNA-templated transcription"/>
    <property type="evidence" value="ECO:0007669"/>
    <property type="project" value="InterPro"/>
</dbReference>
<dbReference type="InterPro" id="IPR003594">
    <property type="entry name" value="HATPase_dom"/>
</dbReference>
<dbReference type="Pfam" id="PF00512">
    <property type="entry name" value="HisKA"/>
    <property type="match status" value="1"/>
</dbReference>
<dbReference type="SMART" id="SM00388">
    <property type="entry name" value="HisKA"/>
    <property type="match status" value="1"/>
</dbReference>
<reference key="2">
    <citation type="submission" date="2011-04" db="EMBL/GenBank/DDBJ databases">
        <title>Complete sequence of chromosome of Haliscomenobacter hydrossis DSM 1100.</title>
        <authorList>
            <consortium name="US DOE Joint Genome Institute (JGI-PGF)"/>
            <person name="Lucas S."/>
            <person name="Han J."/>
            <person name="Lapidus A."/>
            <person name="Bruce D."/>
            <person name="Goodwin L."/>
            <person name="Pitluck S."/>
            <person name="Peters L."/>
            <person name="Kyrpides N."/>
            <person name="Mavromatis K."/>
            <person name="Ivanova N."/>
            <person name="Ovchinnikova G."/>
            <person name="Pagani I."/>
            <person name="Daligault H."/>
            <person name="Detter J.C."/>
            <person name="Han C."/>
            <person name="Land M."/>
            <person name="Hauser L."/>
            <person name="Markowitz V."/>
            <person name="Cheng J.-F."/>
            <person name="Hugenholtz P."/>
            <person name="Woyke T."/>
            <person name="Wu D."/>
            <person name="Verbarg S."/>
            <person name="Frueling A."/>
            <person name="Brambilla E."/>
            <person name="Klenk H.-P."/>
            <person name="Eisen J.A."/>
        </authorList>
    </citation>
    <scope>NUCLEOTIDE SEQUENCE</scope>
    <source>
        <strain>DSM 1100</strain>
    </source>
</reference>
<dbReference type="eggNOG" id="COG2205">
    <property type="taxonomic scope" value="Bacteria"/>
</dbReference>
<dbReference type="SUPFAM" id="SSF55785">
    <property type="entry name" value="PYP-like sensor domain (PAS domain)"/>
    <property type="match status" value="1"/>
</dbReference>
<dbReference type="Pfam" id="PF00989">
    <property type="entry name" value="PAS"/>
    <property type="match status" value="1"/>
</dbReference>
<sequence length="425" mass="48781">MIAHQYDSEAALRLKAIIKTATDGIIIIDDRGSMELVNEAAANLFGYEEEELLGKNIRMLMPNPHHDAHDTYIQNYIQTGVRKIIGIGREVMGLRKDQRTFPLRLSISEVQLPERVVFTGILHDLTAQKAAEAKIVELNQHLEEEVYRRTEELAATVNQLLNTNHKLEFEIQERKVAEATLRKNEKELRKAFEKERELNTLKSRFVSMASHEFRTPLSTILSSADLLEMYTAEEQQDKRLKHTTRIKSAVNNLISVLNDFLSLSRLEEGKINLTPVEFNLEEFCDEVLDDVQALLKPGQVLQHHGLLSDTMVFLDKKMLKNVFINLFSNAIKYSEPGKMIDCYVEIMENELCFRIQDYGIGIPEEEQQHLFTRFFRAHNAENIPGTGLGLNIVKRYVELMNGRIHFESTLGEGTVFHVHIPLSKP</sequence>
<keyword evidence="4" id="KW-0808">Transferase</keyword>
<dbReference type="SUPFAM" id="SSF47384">
    <property type="entry name" value="Homodimeric domain of signal transducing histidine kinase"/>
    <property type="match status" value="1"/>
</dbReference>
<evidence type="ECO:0000256" key="4">
    <source>
        <dbReference type="ARBA" id="ARBA00022679"/>
    </source>
</evidence>
<dbReference type="STRING" id="760192.Halhy_2679"/>
<keyword evidence="3" id="KW-0597">Phosphoprotein</keyword>
<evidence type="ECO:0000256" key="2">
    <source>
        <dbReference type="ARBA" id="ARBA00012438"/>
    </source>
</evidence>
<dbReference type="PROSITE" id="PS50112">
    <property type="entry name" value="PAS"/>
    <property type="match status" value="1"/>
</dbReference>
<evidence type="ECO:0000313" key="15">
    <source>
        <dbReference type="Proteomes" id="UP000008461"/>
    </source>
</evidence>
<dbReference type="PRINTS" id="PR00344">
    <property type="entry name" value="BCTRLSENSOR"/>
</dbReference>
<dbReference type="GO" id="GO:0000155">
    <property type="term" value="F:phosphorelay sensor kinase activity"/>
    <property type="evidence" value="ECO:0007669"/>
    <property type="project" value="InterPro"/>
</dbReference>
<dbReference type="eggNOG" id="COG3829">
    <property type="taxonomic scope" value="Bacteria"/>
</dbReference>
<dbReference type="InterPro" id="IPR035965">
    <property type="entry name" value="PAS-like_dom_sf"/>
</dbReference>
<dbReference type="InterPro" id="IPR003661">
    <property type="entry name" value="HisK_dim/P_dom"/>
</dbReference>
<evidence type="ECO:0000256" key="1">
    <source>
        <dbReference type="ARBA" id="ARBA00000085"/>
    </source>
</evidence>
<dbReference type="GO" id="GO:0005524">
    <property type="term" value="F:ATP binding"/>
    <property type="evidence" value="ECO:0007669"/>
    <property type="project" value="UniProtKB-KW"/>
</dbReference>
<dbReference type="InterPro" id="IPR036890">
    <property type="entry name" value="HATPase_C_sf"/>
</dbReference>
<name>F4L0U3_HALH1</name>
<evidence type="ECO:0000259" key="13">
    <source>
        <dbReference type="PROSITE" id="PS50112"/>
    </source>
</evidence>
<evidence type="ECO:0000256" key="8">
    <source>
        <dbReference type="ARBA" id="ARBA00023012"/>
    </source>
</evidence>
<dbReference type="PROSITE" id="PS50109">
    <property type="entry name" value="HIS_KIN"/>
    <property type="match status" value="1"/>
</dbReference>
<dbReference type="EMBL" id="CP002691">
    <property type="protein sequence ID" value="AEE50547.1"/>
    <property type="molecule type" value="Genomic_DNA"/>
</dbReference>
<dbReference type="InterPro" id="IPR036097">
    <property type="entry name" value="HisK_dim/P_sf"/>
</dbReference>
<dbReference type="CDD" id="cd00075">
    <property type="entry name" value="HATPase"/>
    <property type="match status" value="1"/>
</dbReference>
<reference evidence="14 15" key="1">
    <citation type="journal article" date="2011" name="Stand. Genomic Sci.">
        <title>Complete genome sequence of Haliscomenobacter hydrossis type strain (O).</title>
        <authorList>
            <consortium name="US DOE Joint Genome Institute (JGI-PGF)"/>
            <person name="Daligault H."/>
            <person name="Lapidus A."/>
            <person name="Zeytun A."/>
            <person name="Nolan M."/>
            <person name="Lucas S."/>
            <person name="Del Rio T.G."/>
            <person name="Tice H."/>
            <person name="Cheng J.F."/>
            <person name="Tapia R."/>
            <person name="Han C."/>
            <person name="Goodwin L."/>
            <person name="Pitluck S."/>
            <person name="Liolios K."/>
            <person name="Pagani I."/>
            <person name="Ivanova N."/>
            <person name="Huntemann M."/>
            <person name="Mavromatis K."/>
            <person name="Mikhailova N."/>
            <person name="Pati A."/>
            <person name="Chen A."/>
            <person name="Palaniappan K."/>
            <person name="Land M."/>
            <person name="Hauser L."/>
            <person name="Brambilla E.M."/>
            <person name="Rohde M."/>
            <person name="Verbarg S."/>
            <person name="Goker M."/>
            <person name="Bristow J."/>
            <person name="Eisen J.A."/>
            <person name="Markowitz V."/>
            <person name="Hugenholtz P."/>
            <person name="Kyrpides N.C."/>
            <person name="Klenk H.P."/>
            <person name="Woyke T."/>
        </authorList>
    </citation>
    <scope>NUCLEOTIDE SEQUENCE [LARGE SCALE GENOMIC DNA]</scope>
    <source>
        <strain evidence="15">ATCC 27775 / DSM 1100 / LMG 10767 / O</strain>
    </source>
</reference>
<keyword evidence="8" id="KW-0902">Two-component regulatory system</keyword>
<dbReference type="HOGENOM" id="CLU_000445_89_2_10"/>
<dbReference type="InterPro" id="IPR013767">
    <property type="entry name" value="PAS_fold"/>
</dbReference>
<gene>
    <name evidence="14" type="ordered locus">Halhy_2679</name>
</gene>
<organism evidence="14 15">
    <name type="scientific">Haliscomenobacter hydrossis (strain ATCC 27775 / DSM 1100 / LMG 10767 / O)</name>
    <dbReference type="NCBI Taxonomy" id="760192"/>
    <lineage>
        <taxon>Bacteria</taxon>
        <taxon>Pseudomonadati</taxon>
        <taxon>Bacteroidota</taxon>
        <taxon>Saprospiria</taxon>
        <taxon>Saprospirales</taxon>
        <taxon>Haliscomenobacteraceae</taxon>
        <taxon>Haliscomenobacter</taxon>
    </lineage>
</organism>
<dbReference type="RefSeq" id="WP_013765095.1">
    <property type="nucleotide sequence ID" value="NC_015510.1"/>
</dbReference>
<dbReference type="OrthoDB" id="9808408at2"/>
<evidence type="ECO:0000313" key="14">
    <source>
        <dbReference type="EMBL" id="AEE50547.1"/>
    </source>
</evidence>
<dbReference type="InterPro" id="IPR005467">
    <property type="entry name" value="His_kinase_dom"/>
</dbReference>
<evidence type="ECO:0000256" key="5">
    <source>
        <dbReference type="ARBA" id="ARBA00022741"/>
    </source>
</evidence>
<keyword evidence="5" id="KW-0547">Nucleotide-binding</keyword>
<dbReference type="AlphaFoldDB" id="F4L0U3"/>
<dbReference type="CDD" id="cd00130">
    <property type="entry name" value="PAS"/>
    <property type="match status" value="1"/>
</dbReference>
<dbReference type="InterPro" id="IPR000014">
    <property type="entry name" value="PAS"/>
</dbReference>
<feature type="domain" description="PAS" evidence="13">
    <location>
        <begin position="10"/>
        <end position="80"/>
    </location>
</feature>
<evidence type="ECO:0000256" key="7">
    <source>
        <dbReference type="ARBA" id="ARBA00022840"/>
    </source>
</evidence>
<evidence type="ECO:0000256" key="6">
    <source>
        <dbReference type="ARBA" id="ARBA00022777"/>
    </source>
</evidence>
<comment type="catalytic activity">
    <reaction evidence="1">
        <text>ATP + protein L-histidine = ADP + protein N-phospho-L-histidine.</text>
        <dbReference type="EC" id="2.7.13.3"/>
    </reaction>
</comment>
<evidence type="ECO:0000256" key="10">
    <source>
        <dbReference type="ARBA" id="ARBA00070616"/>
    </source>
</evidence>
<feature type="coiled-coil region" evidence="11">
    <location>
        <begin position="167"/>
        <end position="204"/>
    </location>
</feature>
<dbReference type="Gene3D" id="3.30.565.10">
    <property type="entry name" value="Histidine kinase-like ATPase, C-terminal domain"/>
    <property type="match status" value="1"/>
</dbReference>
<dbReference type="FunFam" id="3.30.450.20:FF:000060">
    <property type="entry name" value="Sensor protein FixL"/>
    <property type="match status" value="1"/>
</dbReference>
<dbReference type="FunFam" id="3.30.565.10:FF:000006">
    <property type="entry name" value="Sensor histidine kinase WalK"/>
    <property type="match status" value="1"/>
</dbReference>
<dbReference type="CDD" id="cd00082">
    <property type="entry name" value="HisKA"/>
    <property type="match status" value="1"/>
</dbReference>
<dbReference type="SUPFAM" id="SSF55874">
    <property type="entry name" value="ATPase domain of HSP90 chaperone/DNA topoisomerase II/histidine kinase"/>
    <property type="match status" value="1"/>
</dbReference>
<dbReference type="InterPro" id="IPR050736">
    <property type="entry name" value="Sensor_HK_Regulatory"/>
</dbReference>
<evidence type="ECO:0000259" key="12">
    <source>
        <dbReference type="PROSITE" id="PS50109"/>
    </source>
</evidence>
<keyword evidence="6 14" id="KW-0418">Kinase</keyword>